<gene>
    <name evidence="4" type="ORF">M404DRAFT_994450</name>
</gene>
<feature type="region of interest" description="Disordered" evidence="1">
    <location>
        <begin position="365"/>
        <end position="388"/>
    </location>
</feature>
<dbReference type="Pfam" id="PF21671">
    <property type="entry name" value="CPL1-like"/>
    <property type="match status" value="1"/>
</dbReference>
<protein>
    <recommendedName>
        <fullName evidence="3">Protein CPL1-like domain-containing protein</fullName>
    </recommendedName>
</protein>
<dbReference type="InParanoid" id="A0A0C3PSX4"/>
<dbReference type="PANTHER" id="PTHR35192">
    <property type="entry name" value="PROTEIN, PUTATIVE-RELATED"/>
    <property type="match status" value="1"/>
</dbReference>
<evidence type="ECO:0000259" key="3">
    <source>
        <dbReference type="Pfam" id="PF21671"/>
    </source>
</evidence>
<feature type="compositionally biased region" description="Polar residues" evidence="1">
    <location>
        <begin position="365"/>
        <end position="384"/>
    </location>
</feature>
<keyword evidence="5" id="KW-1185">Reference proteome</keyword>
<evidence type="ECO:0000256" key="2">
    <source>
        <dbReference type="SAM" id="SignalP"/>
    </source>
</evidence>
<dbReference type="EMBL" id="KN831949">
    <property type="protein sequence ID" value="KIO11779.1"/>
    <property type="molecule type" value="Genomic_DNA"/>
</dbReference>
<feature type="region of interest" description="Disordered" evidence="1">
    <location>
        <begin position="264"/>
        <end position="298"/>
    </location>
</feature>
<evidence type="ECO:0000256" key="1">
    <source>
        <dbReference type="SAM" id="MobiDB-lite"/>
    </source>
</evidence>
<reference evidence="4 5" key="1">
    <citation type="submission" date="2014-04" db="EMBL/GenBank/DDBJ databases">
        <authorList>
            <consortium name="DOE Joint Genome Institute"/>
            <person name="Kuo A."/>
            <person name="Kohler A."/>
            <person name="Costa M.D."/>
            <person name="Nagy L.G."/>
            <person name="Floudas D."/>
            <person name="Copeland A."/>
            <person name="Barry K.W."/>
            <person name="Cichocki N."/>
            <person name="Veneault-Fourrey C."/>
            <person name="LaButti K."/>
            <person name="Lindquist E.A."/>
            <person name="Lipzen A."/>
            <person name="Lundell T."/>
            <person name="Morin E."/>
            <person name="Murat C."/>
            <person name="Sun H."/>
            <person name="Tunlid A."/>
            <person name="Henrissat B."/>
            <person name="Grigoriev I.V."/>
            <person name="Hibbett D.S."/>
            <person name="Martin F."/>
            <person name="Nordberg H.P."/>
            <person name="Cantor M.N."/>
            <person name="Hua S.X."/>
        </authorList>
    </citation>
    <scope>NUCLEOTIDE SEQUENCE [LARGE SCALE GENOMIC DNA]</scope>
    <source>
        <strain evidence="4 5">Marx 270</strain>
    </source>
</reference>
<dbReference type="OrthoDB" id="439917at2759"/>
<sequence>MRLSAFVVTPLVLASTAFARSHFSSRVHRRASLVTDYCAHLDANLVFPDFHEDAGHLDVSICTSQINTFVEANHVAQAAVKAVGLQTVQTTLVSMIKHSGTECSFPPHSELSPTPSNVCDFKCTDGFLAMPPDHPTSCQCPSHLTVCDGKCGHFHADQCAKTTPPSRRQSEHKCADGLQMCGTSGTSNGQSWKCVDVNTDPMACGGCVKPSPFGSSTTNGVNCKEIPNVKSATCSSGKCVVQECEDGYNPTSTNDACIPASKGLQGRSTGAPLTPSSSAASTFTADEHRRDNFGADLGHGEALATKPLSVVDVASAGFESKPKETIGGLAHGSEIGIPGVGAFSTTTNAAFRVDHRDLVGSATQVKNNPESATGQLRQGGTNITPAGGFSHGTNAGVKASRRGLVPLNVAHGSKMEDLARKAPREDPTSMVSGGYVQSESSPSDETFPENEGKD</sequence>
<name>A0A0C3PSX4_PISTI</name>
<feature type="domain" description="Protein CPL1-like" evidence="3">
    <location>
        <begin position="192"/>
        <end position="258"/>
    </location>
</feature>
<dbReference type="InterPro" id="IPR038955">
    <property type="entry name" value="PriA/CPL1_fungi"/>
</dbReference>
<dbReference type="AlphaFoldDB" id="A0A0C3PSX4"/>
<dbReference type="STRING" id="870435.A0A0C3PSX4"/>
<evidence type="ECO:0000313" key="5">
    <source>
        <dbReference type="Proteomes" id="UP000054217"/>
    </source>
</evidence>
<feature type="compositionally biased region" description="Basic and acidic residues" evidence="1">
    <location>
        <begin position="413"/>
        <end position="427"/>
    </location>
</feature>
<dbReference type="Proteomes" id="UP000054217">
    <property type="component" value="Unassembled WGS sequence"/>
</dbReference>
<feature type="chain" id="PRO_5002180528" description="Protein CPL1-like domain-containing protein" evidence="2">
    <location>
        <begin position="20"/>
        <end position="454"/>
    </location>
</feature>
<reference evidence="5" key="2">
    <citation type="submission" date="2015-01" db="EMBL/GenBank/DDBJ databases">
        <title>Evolutionary Origins and Diversification of the Mycorrhizal Mutualists.</title>
        <authorList>
            <consortium name="DOE Joint Genome Institute"/>
            <consortium name="Mycorrhizal Genomics Consortium"/>
            <person name="Kohler A."/>
            <person name="Kuo A."/>
            <person name="Nagy L.G."/>
            <person name="Floudas D."/>
            <person name="Copeland A."/>
            <person name="Barry K.W."/>
            <person name="Cichocki N."/>
            <person name="Veneault-Fourrey C."/>
            <person name="LaButti K."/>
            <person name="Lindquist E.A."/>
            <person name="Lipzen A."/>
            <person name="Lundell T."/>
            <person name="Morin E."/>
            <person name="Murat C."/>
            <person name="Riley R."/>
            <person name="Ohm R."/>
            <person name="Sun H."/>
            <person name="Tunlid A."/>
            <person name="Henrissat B."/>
            <person name="Grigoriev I.V."/>
            <person name="Hibbett D.S."/>
            <person name="Martin F."/>
        </authorList>
    </citation>
    <scope>NUCLEOTIDE SEQUENCE [LARGE SCALE GENOMIC DNA]</scope>
    <source>
        <strain evidence="5">Marx 270</strain>
    </source>
</reference>
<dbReference type="PANTHER" id="PTHR35192:SF2">
    <property type="entry name" value="APPLE DOMAIN-CONTAINING PROTEIN"/>
    <property type="match status" value="1"/>
</dbReference>
<evidence type="ECO:0000313" key="4">
    <source>
        <dbReference type="EMBL" id="KIO11779.1"/>
    </source>
</evidence>
<accession>A0A0C3PSX4</accession>
<feature type="compositionally biased region" description="Low complexity" evidence="1">
    <location>
        <begin position="268"/>
        <end position="284"/>
    </location>
</feature>
<feature type="compositionally biased region" description="Polar residues" evidence="1">
    <location>
        <begin position="429"/>
        <end position="444"/>
    </location>
</feature>
<feature type="signal peptide" evidence="2">
    <location>
        <begin position="1"/>
        <end position="19"/>
    </location>
</feature>
<proteinExistence type="predicted"/>
<organism evidence="4 5">
    <name type="scientific">Pisolithus tinctorius Marx 270</name>
    <dbReference type="NCBI Taxonomy" id="870435"/>
    <lineage>
        <taxon>Eukaryota</taxon>
        <taxon>Fungi</taxon>
        <taxon>Dikarya</taxon>
        <taxon>Basidiomycota</taxon>
        <taxon>Agaricomycotina</taxon>
        <taxon>Agaricomycetes</taxon>
        <taxon>Agaricomycetidae</taxon>
        <taxon>Boletales</taxon>
        <taxon>Sclerodermatineae</taxon>
        <taxon>Pisolithaceae</taxon>
        <taxon>Pisolithus</taxon>
    </lineage>
</organism>
<keyword evidence="2" id="KW-0732">Signal</keyword>
<feature type="region of interest" description="Disordered" evidence="1">
    <location>
        <begin position="413"/>
        <end position="454"/>
    </location>
</feature>
<dbReference type="HOGENOM" id="CLU_050269_0_0_1"/>
<dbReference type="InterPro" id="IPR048661">
    <property type="entry name" value="CPL1-like"/>
</dbReference>